<dbReference type="Proteomes" id="UP000247150">
    <property type="component" value="Unassembled WGS sequence"/>
</dbReference>
<comment type="caution">
    <text evidence="1">The sequence shown here is derived from an EMBL/GenBank/DDBJ whole genome shotgun (WGS) entry which is preliminary data.</text>
</comment>
<sequence>MKNTTGKLKRETRRIANLTRVKKFLGEGKMNRKKLLYSILKEIEQGNEPKQSDYELDDEQWGELAELIRSEGFARNIMIQYADDTVYYVGYHSAKITMSGLEFLEENNAFTKTYKGIKEVRDWLKL</sequence>
<dbReference type="InterPro" id="IPR036388">
    <property type="entry name" value="WH-like_DNA-bd_sf"/>
</dbReference>
<dbReference type="InterPro" id="IPR018597">
    <property type="entry name" value="Phage_Tuc2009_YjcQ"/>
</dbReference>
<protein>
    <submittedName>
        <fullName evidence="1">YjcQ protein</fullName>
    </submittedName>
</protein>
<evidence type="ECO:0000313" key="1">
    <source>
        <dbReference type="EMBL" id="PWW20216.1"/>
    </source>
</evidence>
<dbReference type="AlphaFoldDB" id="A0A2V2ZMQ9"/>
<dbReference type="EMBL" id="QGTW01000016">
    <property type="protein sequence ID" value="PWW20216.1"/>
    <property type="molecule type" value="Genomic_DNA"/>
</dbReference>
<evidence type="ECO:0000313" key="2">
    <source>
        <dbReference type="Proteomes" id="UP000247150"/>
    </source>
</evidence>
<gene>
    <name evidence="1" type="ORF">DFO73_11630</name>
</gene>
<dbReference type="Pfam" id="PF09639">
    <property type="entry name" value="YjcQ"/>
    <property type="match status" value="1"/>
</dbReference>
<name>A0A2V2ZMQ9_9BACI</name>
<dbReference type="SUPFAM" id="SSF46785">
    <property type="entry name" value="Winged helix' DNA-binding domain"/>
    <property type="match status" value="1"/>
</dbReference>
<organism evidence="1 2">
    <name type="scientific">Cytobacillus oceanisediminis</name>
    <dbReference type="NCBI Taxonomy" id="665099"/>
    <lineage>
        <taxon>Bacteria</taxon>
        <taxon>Bacillati</taxon>
        <taxon>Bacillota</taxon>
        <taxon>Bacilli</taxon>
        <taxon>Bacillales</taxon>
        <taxon>Bacillaceae</taxon>
        <taxon>Cytobacillus</taxon>
    </lineage>
</organism>
<proteinExistence type="predicted"/>
<dbReference type="InterPro" id="IPR036390">
    <property type="entry name" value="WH_DNA-bd_sf"/>
</dbReference>
<reference evidence="1 2" key="1">
    <citation type="submission" date="2018-05" db="EMBL/GenBank/DDBJ databases">
        <title>Freshwater and sediment microbial communities from various areas in North America, analyzing microbe dynamics in response to fracking.</title>
        <authorList>
            <person name="Lamendella R."/>
        </authorList>
    </citation>
    <scope>NUCLEOTIDE SEQUENCE [LARGE SCALE GENOMIC DNA]</scope>
    <source>
        <strain evidence="1 2">15_TX</strain>
    </source>
</reference>
<accession>A0A2V2ZMQ9</accession>
<dbReference type="Gene3D" id="1.10.10.10">
    <property type="entry name" value="Winged helix-like DNA-binding domain superfamily/Winged helix DNA-binding domain"/>
    <property type="match status" value="1"/>
</dbReference>